<comment type="function">
    <text evidence="1">Could be involved in insertion of integral membrane proteins into the membrane.</text>
</comment>
<evidence type="ECO:0000256" key="1">
    <source>
        <dbReference type="HAMAP-Rule" id="MF_00386"/>
    </source>
</evidence>
<gene>
    <name evidence="3" type="primary">yidD</name>
    <name evidence="3" type="ORF">ACFSKX_05705</name>
</gene>
<dbReference type="PANTHER" id="PTHR33383">
    <property type="entry name" value="MEMBRANE PROTEIN INSERTION EFFICIENCY FACTOR-RELATED"/>
    <property type="match status" value="1"/>
</dbReference>
<sequence length="83" mass="9628">MTRLLIKLIHVYRYLASPWIGNQCRFYPTCSHYAEEALKTHGFLKGGYLSVRRLIKCHPWHPGGLDPVPPARQETDPKPRSTR</sequence>
<dbReference type="InterPro" id="IPR002696">
    <property type="entry name" value="Membr_insert_effic_factor_YidD"/>
</dbReference>
<reference evidence="4" key="1">
    <citation type="journal article" date="2019" name="Int. J. Syst. Evol. Microbiol.">
        <title>The Global Catalogue of Microorganisms (GCM) 10K type strain sequencing project: providing services to taxonomists for standard genome sequencing and annotation.</title>
        <authorList>
            <consortium name="The Broad Institute Genomics Platform"/>
            <consortium name="The Broad Institute Genome Sequencing Center for Infectious Disease"/>
            <person name="Wu L."/>
            <person name="Ma J."/>
        </authorList>
    </citation>
    <scope>NUCLEOTIDE SEQUENCE [LARGE SCALE GENOMIC DNA]</scope>
    <source>
        <strain evidence="4">KCTC 12848</strain>
    </source>
</reference>
<accession>A0ABW5E8H3</accession>
<dbReference type="Pfam" id="PF01809">
    <property type="entry name" value="YidD"/>
    <property type="match status" value="1"/>
</dbReference>
<keyword evidence="1" id="KW-0472">Membrane</keyword>
<dbReference type="EMBL" id="JBHUJD010000005">
    <property type="protein sequence ID" value="MFD2309908.1"/>
    <property type="molecule type" value="Genomic_DNA"/>
</dbReference>
<organism evidence="3 4">
    <name type="scientific">Microbulbifer halophilus</name>
    <dbReference type="NCBI Taxonomy" id="453963"/>
    <lineage>
        <taxon>Bacteria</taxon>
        <taxon>Pseudomonadati</taxon>
        <taxon>Pseudomonadota</taxon>
        <taxon>Gammaproteobacteria</taxon>
        <taxon>Cellvibrionales</taxon>
        <taxon>Microbulbiferaceae</taxon>
        <taxon>Microbulbifer</taxon>
    </lineage>
</organism>
<comment type="caution">
    <text evidence="3">The sequence shown here is derived from an EMBL/GenBank/DDBJ whole genome shotgun (WGS) entry which is preliminary data.</text>
</comment>
<name>A0ABW5E8H3_9GAMM</name>
<comment type="similarity">
    <text evidence="1">Belongs to the UPF0161 family.</text>
</comment>
<dbReference type="SMART" id="SM01234">
    <property type="entry name" value="Haemolytic"/>
    <property type="match status" value="1"/>
</dbReference>
<evidence type="ECO:0000313" key="4">
    <source>
        <dbReference type="Proteomes" id="UP001597425"/>
    </source>
</evidence>
<keyword evidence="1" id="KW-1003">Cell membrane</keyword>
<dbReference type="NCBIfam" id="TIGR00278">
    <property type="entry name" value="membrane protein insertion efficiency factor YidD"/>
    <property type="match status" value="1"/>
</dbReference>
<dbReference type="RefSeq" id="WP_265720361.1">
    <property type="nucleotide sequence ID" value="NZ_JAPIVK010000003.1"/>
</dbReference>
<dbReference type="Proteomes" id="UP001597425">
    <property type="component" value="Unassembled WGS sequence"/>
</dbReference>
<evidence type="ECO:0000313" key="3">
    <source>
        <dbReference type="EMBL" id="MFD2309908.1"/>
    </source>
</evidence>
<feature type="region of interest" description="Disordered" evidence="2">
    <location>
        <begin position="61"/>
        <end position="83"/>
    </location>
</feature>
<protein>
    <recommendedName>
        <fullName evidence="1">Putative membrane protein insertion efficiency factor</fullName>
    </recommendedName>
</protein>
<proteinExistence type="inferred from homology"/>
<evidence type="ECO:0000256" key="2">
    <source>
        <dbReference type="SAM" id="MobiDB-lite"/>
    </source>
</evidence>
<dbReference type="PANTHER" id="PTHR33383:SF1">
    <property type="entry name" value="MEMBRANE PROTEIN INSERTION EFFICIENCY FACTOR-RELATED"/>
    <property type="match status" value="1"/>
</dbReference>
<keyword evidence="4" id="KW-1185">Reference proteome</keyword>
<comment type="subcellular location">
    <subcellularLocation>
        <location evidence="1">Cell membrane</location>
        <topology evidence="1">Peripheral membrane protein</topology>
        <orientation evidence="1">Cytoplasmic side</orientation>
    </subcellularLocation>
</comment>
<dbReference type="HAMAP" id="MF_00386">
    <property type="entry name" value="UPF0161_YidD"/>
    <property type="match status" value="1"/>
</dbReference>
<feature type="compositionally biased region" description="Basic and acidic residues" evidence="2">
    <location>
        <begin position="73"/>
        <end position="83"/>
    </location>
</feature>